<evidence type="ECO:0000256" key="4">
    <source>
        <dbReference type="ARBA" id="ARBA00023136"/>
    </source>
</evidence>
<dbReference type="GO" id="GO:0005886">
    <property type="term" value="C:plasma membrane"/>
    <property type="evidence" value="ECO:0007669"/>
    <property type="project" value="TreeGrafter"/>
</dbReference>
<keyword evidence="2" id="KW-0812">Transmembrane</keyword>
<evidence type="ECO:0000313" key="8">
    <source>
        <dbReference type="EMBL" id="CAI7994495.1"/>
    </source>
</evidence>
<dbReference type="GO" id="GO:0015275">
    <property type="term" value="F:stretch-activated, monoatomic cation-selective, calcium channel activity"/>
    <property type="evidence" value="ECO:0007669"/>
    <property type="project" value="TreeGrafter"/>
</dbReference>
<feature type="chain" id="PRO_5041202605" description="FZ domain-containing protein" evidence="7">
    <location>
        <begin position="19"/>
        <end position="294"/>
    </location>
</feature>
<keyword evidence="3" id="KW-1133">Transmembrane helix</keyword>
<dbReference type="PANTHER" id="PTHR15819:SF11">
    <property type="entry name" value="MID1, ISOFORM A"/>
    <property type="match status" value="1"/>
</dbReference>
<protein>
    <recommendedName>
        <fullName evidence="10">FZ domain-containing protein</fullName>
    </recommendedName>
</protein>
<sequence>MDWCLFLLFLWLCVVTQGQSEDNDQRFYLTVTKYEGDLTLAQCKNAECLRREDQGPSELKCMCEDEFNKAERLRAECGDGGRNESAVQLLALENLPDKLGFCARAFANLGYCIQTVSNDTGPNNATYSDSELKAKISNIAVFASEFWNLLDRTLVGVYLSSDQQRDICKGAYDEWLCSISLSLYSANGSELVKPCLSVCTRVVQQCPYYLPSKFQDGADDEIIYGGYPVFDCPETRIVSEYNGVSTSCGNNMSCPAIPYSLEPDCIGRDGATHNFSSEILVIIFLFILSSALEF</sequence>
<gene>
    <name evidence="8" type="ORF">GBAR_LOCUS1463</name>
</gene>
<name>A0AA35QWW2_GEOBA</name>
<accession>A0AA35QWW2</accession>
<keyword evidence="9" id="KW-1185">Reference proteome</keyword>
<comment type="caution">
    <text evidence="8">The sequence shown here is derived from an EMBL/GenBank/DDBJ whole genome shotgun (WGS) entry which is preliminary data.</text>
</comment>
<comment type="subcellular location">
    <subcellularLocation>
        <location evidence="1">Membrane</location>
        <topology evidence="1">Multi-pass membrane protein</topology>
    </subcellularLocation>
</comment>
<evidence type="ECO:0000313" key="9">
    <source>
        <dbReference type="Proteomes" id="UP001174909"/>
    </source>
</evidence>
<organism evidence="8 9">
    <name type="scientific">Geodia barretti</name>
    <name type="common">Barrett's horny sponge</name>
    <dbReference type="NCBI Taxonomy" id="519541"/>
    <lineage>
        <taxon>Eukaryota</taxon>
        <taxon>Metazoa</taxon>
        <taxon>Porifera</taxon>
        <taxon>Demospongiae</taxon>
        <taxon>Heteroscleromorpha</taxon>
        <taxon>Tetractinellida</taxon>
        <taxon>Astrophorina</taxon>
        <taxon>Geodiidae</taxon>
        <taxon>Geodia</taxon>
    </lineage>
</organism>
<dbReference type="PANTHER" id="PTHR15819">
    <property type="entry name" value="TRANSMEMBRANE PROTEIN FAM155"/>
    <property type="match status" value="1"/>
</dbReference>
<proteinExistence type="inferred from homology"/>
<evidence type="ECO:0000256" key="1">
    <source>
        <dbReference type="ARBA" id="ARBA00004141"/>
    </source>
</evidence>
<evidence type="ECO:0000256" key="7">
    <source>
        <dbReference type="SAM" id="SignalP"/>
    </source>
</evidence>
<keyword evidence="5" id="KW-0325">Glycoprotein</keyword>
<keyword evidence="7" id="KW-0732">Signal</keyword>
<evidence type="ECO:0000256" key="2">
    <source>
        <dbReference type="ARBA" id="ARBA00022692"/>
    </source>
</evidence>
<dbReference type="InterPro" id="IPR055288">
    <property type="entry name" value="NALCN_aux_factor_1/2"/>
</dbReference>
<dbReference type="Proteomes" id="UP001174909">
    <property type="component" value="Unassembled WGS sequence"/>
</dbReference>
<dbReference type="AlphaFoldDB" id="A0AA35QWW2"/>
<evidence type="ECO:0000256" key="6">
    <source>
        <dbReference type="ARBA" id="ARBA00029445"/>
    </source>
</evidence>
<comment type="similarity">
    <text evidence="6">Belongs to the NALF family.</text>
</comment>
<evidence type="ECO:0000256" key="3">
    <source>
        <dbReference type="ARBA" id="ARBA00022989"/>
    </source>
</evidence>
<dbReference type="GO" id="GO:0098703">
    <property type="term" value="P:calcium ion import across plasma membrane"/>
    <property type="evidence" value="ECO:0007669"/>
    <property type="project" value="TreeGrafter"/>
</dbReference>
<reference evidence="8" key="1">
    <citation type="submission" date="2023-03" db="EMBL/GenBank/DDBJ databases">
        <authorList>
            <person name="Steffen K."/>
            <person name="Cardenas P."/>
        </authorList>
    </citation>
    <scope>NUCLEOTIDE SEQUENCE</scope>
</reference>
<feature type="signal peptide" evidence="7">
    <location>
        <begin position="1"/>
        <end position="18"/>
    </location>
</feature>
<dbReference type="EMBL" id="CASHTH010000212">
    <property type="protein sequence ID" value="CAI7994495.1"/>
    <property type="molecule type" value="Genomic_DNA"/>
</dbReference>
<evidence type="ECO:0008006" key="10">
    <source>
        <dbReference type="Google" id="ProtNLM"/>
    </source>
</evidence>
<evidence type="ECO:0000256" key="5">
    <source>
        <dbReference type="ARBA" id="ARBA00023180"/>
    </source>
</evidence>
<keyword evidence="4" id="KW-0472">Membrane</keyword>